<dbReference type="Proteomes" id="UP001381693">
    <property type="component" value="Unassembled WGS sequence"/>
</dbReference>
<protein>
    <submittedName>
        <fullName evidence="1">Uncharacterized protein</fullName>
    </submittedName>
</protein>
<accession>A0AAN8ZWT5</accession>
<keyword evidence="2" id="KW-1185">Reference proteome</keyword>
<dbReference type="AlphaFoldDB" id="A0AAN8ZWT5"/>
<name>A0AAN8ZWT5_HALRR</name>
<evidence type="ECO:0000313" key="1">
    <source>
        <dbReference type="EMBL" id="KAK7028098.1"/>
    </source>
</evidence>
<proteinExistence type="predicted"/>
<evidence type="ECO:0000313" key="2">
    <source>
        <dbReference type="Proteomes" id="UP001381693"/>
    </source>
</evidence>
<dbReference type="EMBL" id="JAXCGZ010022659">
    <property type="protein sequence ID" value="KAK7028098.1"/>
    <property type="molecule type" value="Genomic_DNA"/>
</dbReference>
<reference evidence="1 2" key="1">
    <citation type="submission" date="2023-11" db="EMBL/GenBank/DDBJ databases">
        <title>Halocaridina rubra genome assembly.</title>
        <authorList>
            <person name="Smith C."/>
        </authorList>
    </citation>
    <scope>NUCLEOTIDE SEQUENCE [LARGE SCALE GENOMIC DNA]</scope>
    <source>
        <strain evidence="1">EP-1</strain>
        <tissue evidence="1">Whole</tissue>
    </source>
</reference>
<sequence length="54" mass="6434">MEKRYWSVLDMPCYREKDRLEKLLVSLLGVCIDILVLEIDWKRLQVHSQTAIVS</sequence>
<organism evidence="1 2">
    <name type="scientific">Halocaridina rubra</name>
    <name type="common">Hawaiian red shrimp</name>
    <dbReference type="NCBI Taxonomy" id="373956"/>
    <lineage>
        <taxon>Eukaryota</taxon>
        <taxon>Metazoa</taxon>
        <taxon>Ecdysozoa</taxon>
        <taxon>Arthropoda</taxon>
        <taxon>Crustacea</taxon>
        <taxon>Multicrustacea</taxon>
        <taxon>Malacostraca</taxon>
        <taxon>Eumalacostraca</taxon>
        <taxon>Eucarida</taxon>
        <taxon>Decapoda</taxon>
        <taxon>Pleocyemata</taxon>
        <taxon>Caridea</taxon>
        <taxon>Atyoidea</taxon>
        <taxon>Atyidae</taxon>
        <taxon>Halocaridina</taxon>
    </lineage>
</organism>
<gene>
    <name evidence="1" type="ORF">SK128_019365</name>
</gene>
<comment type="caution">
    <text evidence="1">The sequence shown here is derived from an EMBL/GenBank/DDBJ whole genome shotgun (WGS) entry which is preliminary data.</text>
</comment>